<keyword evidence="1 2" id="KW-0472">Membrane</keyword>
<comment type="similarity">
    <text evidence="2">Belongs to the UPF0161 family.</text>
</comment>
<dbReference type="SMART" id="SM01234">
    <property type="entry name" value="Haemolytic"/>
    <property type="match status" value="1"/>
</dbReference>
<reference evidence="3" key="1">
    <citation type="submission" date="2020-08" db="EMBL/GenBank/DDBJ databases">
        <title>Genome public.</title>
        <authorList>
            <person name="Liu C."/>
            <person name="Sun Q."/>
        </authorList>
    </citation>
    <scope>NUCLEOTIDE SEQUENCE</scope>
    <source>
        <strain evidence="3">NSJ-54</strain>
    </source>
</reference>
<proteinExistence type="inferred from homology"/>
<dbReference type="Proteomes" id="UP000660861">
    <property type="component" value="Unassembled WGS sequence"/>
</dbReference>
<dbReference type="GO" id="GO:0005886">
    <property type="term" value="C:plasma membrane"/>
    <property type="evidence" value="ECO:0007669"/>
    <property type="project" value="UniProtKB-SubCell"/>
</dbReference>
<evidence type="ECO:0000313" key="3">
    <source>
        <dbReference type="EMBL" id="MBC8570644.1"/>
    </source>
</evidence>
<dbReference type="Pfam" id="PF01809">
    <property type="entry name" value="YidD"/>
    <property type="match status" value="1"/>
</dbReference>
<accession>A0A926I725</accession>
<dbReference type="PANTHER" id="PTHR33383:SF1">
    <property type="entry name" value="MEMBRANE PROTEIN INSERTION EFFICIENCY FACTOR-RELATED"/>
    <property type="match status" value="1"/>
</dbReference>
<comment type="subcellular location">
    <subcellularLocation>
        <location evidence="2">Cell membrane</location>
        <topology evidence="2">Peripheral membrane protein</topology>
        <orientation evidence="2">Cytoplasmic side</orientation>
    </subcellularLocation>
</comment>
<sequence>MFKKCMVGLIHLYQKFISPLKPACCRFYPTCSSYAVEAISRFGVVRGGLLAFYRLLRCQPLCRGGYDPVPEKFTFRRQTTVKKPHGASEEAAL</sequence>
<comment type="caution">
    <text evidence="3">The sequence shown here is derived from an EMBL/GenBank/DDBJ whole genome shotgun (WGS) entry which is preliminary data.</text>
</comment>
<organism evidence="3 4">
    <name type="scientific">Zongyangia hominis</name>
    <dbReference type="NCBI Taxonomy" id="2763677"/>
    <lineage>
        <taxon>Bacteria</taxon>
        <taxon>Bacillati</taxon>
        <taxon>Bacillota</taxon>
        <taxon>Clostridia</taxon>
        <taxon>Eubacteriales</taxon>
        <taxon>Oscillospiraceae</taxon>
        <taxon>Zongyangia</taxon>
    </lineage>
</organism>
<keyword evidence="2" id="KW-1003">Cell membrane</keyword>
<dbReference type="AlphaFoldDB" id="A0A926I725"/>
<evidence type="ECO:0000313" key="4">
    <source>
        <dbReference type="Proteomes" id="UP000660861"/>
    </source>
</evidence>
<keyword evidence="4" id="KW-1185">Reference proteome</keyword>
<dbReference type="NCBIfam" id="TIGR00278">
    <property type="entry name" value="membrane protein insertion efficiency factor YidD"/>
    <property type="match status" value="1"/>
</dbReference>
<comment type="function">
    <text evidence="2">Could be involved in insertion of integral membrane proteins into the membrane.</text>
</comment>
<gene>
    <name evidence="3" type="primary">yidD</name>
    <name evidence="3" type="ORF">H8709_07335</name>
</gene>
<evidence type="ECO:0000256" key="2">
    <source>
        <dbReference type="HAMAP-Rule" id="MF_00386"/>
    </source>
</evidence>
<protein>
    <recommendedName>
        <fullName evidence="2">Putative membrane protein insertion efficiency factor</fullName>
    </recommendedName>
</protein>
<name>A0A926I725_9FIRM</name>
<dbReference type="EMBL" id="JACRTC010000004">
    <property type="protein sequence ID" value="MBC8570644.1"/>
    <property type="molecule type" value="Genomic_DNA"/>
</dbReference>
<dbReference type="PANTHER" id="PTHR33383">
    <property type="entry name" value="MEMBRANE PROTEIN INSERTION EFFICIENCY FACTOR-RELATED"/>
    <property type="match status" value="1"/>
</dbReference>
<dbReference type="HAMAP" id="MF_00386">
    <property type="entry name" value="UPF0161_YidD"/>
    <property type="match status" value="1"/>
</dbReference>
<dbReference type="InterPro" id="IPR002696">
    <property type="entry name" value="Membr_insert_effic_factor_YidD"/>
</dbReference>
<evidence type="ECO:0000256" key="1">
    <source>
        <dbReference type="ARBA" id="ARBA00023136"/>
    </source>
</evidence>